<dbReference type="Proteomes" id="UP000030302">
    <property type="component" value="Chromosome"/>
</dbReference>
<name>A0A0A1FCR8_9BURK</name>
<accession>A0A0A1FCR8</accession>
<dbReference type="KEGG" id="care:LT85_2316"/>
<organism evidence="1 2">
    <name type="scientific">Collimonas arenae</name>
    <dbReference type="NCBI Taxonomy" id="279058"/>
    <lineage>
        <taxon>Bacteria</taxon>
        <taxon>Pseudomonadati</taxon>
        <taxon>Pseudomonadota</taxon>
        <taxon>Betaproteobacteria</taxon>
        <taxon>Burkholderiales</taxon>
        <taxon>Oxalobacteraceae</taxon>
        <taxon>Collimonas</taxon>
    </lineage>
</organism>
<dbReference type="HOGENOM" id="CLU_3232127_0_0_4"/>
<evidence type="ECO:0000313" key="1">
    <source>
        <dbReference type="EMBL" id="AIY41474.1"/>
    </source>
</evidence>
<dbReference type="STRING" id="279058.LT85_2316"/>
<keyword evidence="2" id="KW-1185">Reference proteome</keyword>
<evidence type="ECO:0000313" key="2">
    <source>
        <dbReference type="Proteomes" id="UP000030302"/>
    </source>
</evidence>
<dbReference type="AlphaFoldDB" id="A0A0A1FCR8"/>
<gene>
    <name evidence="1" type="ORF">LT85_2316</name>
</gene>
<proteinExistence type="predicted"/>
<sequence length="43" mass="4658">MPSSANKMENTGRLAPDKSKLLLDLSAEAEQSRGFFLAIAFSD</sequence>
<reference evidence="2" key="1">
    <citation type="journal article" date="2014" name="Soil Biol. Biochem.">
        <title>Structure and function of bacterial communities in ageing soils: Insights from the Mendocino ecological staircase.</title>
        <authorList>
            <person name="Uroz S."/>
            <person name="Tech J.J."/>
            <person name="Sawaya N.A."/>
            <person name="Frey-Klett P."/>
            <person name="Leveau J.H.J."/>
        </authorList>
    </citation>
    <scope>NUCLEOTIDE SEQUENCE [LARGE SCALE GENOMIC DNA]</scope>
    <source>
        <strain evidence="2">Cal35</strain>
    </source>
</reference>
<dbReference type="EMBL" id="CP009962">
    <property type="protein sequence ID" value="AIY41474.1"/>
    <property type="molecule type" value="Genomic_DNA"/>
</dbReference>
<protein>
    <submittedName>
        <fullName evidence="1">Uncharacterized protein</fullName>
    </submittedName>
</protein>